<gene>
    <name evidence="3" type="ORF">Pma05_01140</name>
</gene>
<dbReference type="PROSITE" id="PS51318">
    <property type="entry name" value="TAT"/>
    <property type="match status" value="1"/>
</dbReference>
<keyword evidence="4" id="KW-1185">Reference proteome</keyword>
<proteinExistence type="predicted"/>
<comment type="caution">
    <text evidence="3">The sequence shown here is derived from an EMBL/GenBank/DDBJ whole genome shotgun (WGS) entry which is preliminary data.</text>
</comment>
<feature type="chain" id="PRO_5047007701" description="LamG domain-containing protein" evidence="2">
    <location>
        <begin position="30"/>
        <end position="322"/>
    </location>
</feature>
<evidence type="ECO:0008006" key="5">
    <source>
        <dbReference type="Google" id="ProtNLM"/>
    </source>
</evidence>
<accession>A0ABQ4EH16</accession>
<evidence type="ECO:0000313" key="4">
    <source>
        <dbReference type="Proteomes" id="UP000621500"/>
    </source>
</evidence>
<evidence type="ECO:0000256" key="2">
    <source>
        <dbReference type="SAM" id="SignalP"/>
    </source>
</evidence>
<name>A0ABQ4EH16_9ACTN</name>
<dbReference type="InterPro" id="IPR013320">
    <property type="entry name" value="ConA-like_dom_sf"/>
</dbReference>
<dbReference type="InterPro" id="IPR006311">
    <property type="entry name" value="TAT_signal"/>
</dbReference>
<protein>
    <recommendedName>
        <fullName evidence="5">LamG domain-containing protein</fullName>
    </recommendedName>
</protein>
<evidence type="ECO:0000313" key="3">
    <source>
        <dbReference type="EMBL" id="GIG93541.1"/>
    </source>
</evidence>
<evidence type="ECO:0000256" key="1">
    <source>
        <dbReference type="SAM" id="MobiDB-lite"/>
    </source>
</evidence>
<dbReference type="Gene3D" id="2.60.120.200">
    <property type="match status" value="1"/>
</dbReference>
<dbReference type="Proteomes" id="UP000621500">
    <property type="component" value="Unassembled WGS sequence"/>
</dbReference>
<reference evidence="3 4" key="1">
    <citation type="submission" date="2021-01" db="EMBL/GenBank/DDBJ databases">
        <title>Whole genome shotgun sequence of Plantactinospora mayteni NBRC 109088.</title>
        <authorList>
            <person name="Komaki H."/>
            <person name="Tamura T."/>
        </authorList>
    </citation>
    <scope>NUCLEOTIDE SEQUENCE [LARGE SCALE GENOMIC DNA]</scope>
    <source>
        <strain evidence="3 4">NBRC 109088</strain>
    </source>
</reference>
<sequence>MSRPRRAVFATTTAAVLAALLATTGTATPAQGYGDRHRAVHPELRHQLVAYYDFDHPLRGDPGRERDLGRSGTTLDLVNGGAAMRVPDPAHRGSGQALWTRQVEPAVAGNDDWKAGVYAPTGLPSLHAFNGAAGASVLGWFKMLGDGPAPNSNTADPGDRFNAIGLAGVLTGNSDGHAVRALLELITVDGELRLVALGRRLDGGESQTFAAAADWRTLLPVGEWVFLAATFDFTDGSMALYRNGQPLDGFYTRADDPWQVAGPGRHRTTATDPRGIKIGGSFPQDTREQNPCDCRMDSLMFLDRVVSARQVEKQYRHVTGGR</sequence>
<dbReference type="EMBL" id="BONX01000002">
    <property type="protein sequence ID" value="GIG93541.1"/>
    <property type="molecule type" value="Genomic_DNA"/>
</dbReference>
<feature type="region of interest" description="Disordered" evidence="1">
    <location>
        <begin position="263"/>
        <end position="289"/>
    </location>
</feature>
<dbReference type="SUPFAM" id="SSF49899">
    <property type="entry name" value="Concanavalin A-like lectins/glucanases"/>
    <property type="match status" value="1"/>
</dbReference>
<keyword evidence="2" id="KW-0732">Signal</keyword>
<organism evidence="3 4">
    <name type="scientific">Plantactinospora mayteni</name>
    <dbReference type="NCBI Taxonomy" id="566021"/>
    <lineage>
        <taxon>Bacteria</taxon>
        <taxon>Bacillati</taxon>
        <taxon>Actinomycetota</taxon>
        <taxon>Actinomycetes</taxon>
        <taxon>Micromonosporales</taxon>
        <taxon>Micromonosporaceae</taxon>
        <taxon>Plantactinospora</taxon>
    </lineage>
</organism>
<feature type="signal peptide" evidence="2">
    <location>
        <begin position="1"/>
        <end position="29"/>
    </location>
</feature>
<dbReference type="RefSeq" id="WP_203855234.1">
    <property type="nucleotide sequence ID" value="NZ_BAAAZQ010000003.1"/>
</dbReference>